<dbReference type="PANTHER" id="PTHR24413">
    <property type="entry name" value="SPECKLE-TYPE POZ PROTEIN"/>
    <property type="match status" value="1"/>
</dbReference>
<dbReference type="Pfam" id="PF00651">
    <property type="entry name" value="BTB"/>
    <property type="match status" value="1"/>
</dbReference>
<dbReference type="AlphaFoldDB" id="A0AAV7I9N0"/>
<protein>
    <recommendedName>
        <fullName evidence="1">BTB domain-containing protein</fullName>
    </recommendedName>
</protein>
<reference evidence="2 3" key="1">
    <citation type="journal article" date="2021" name="J. Hered.">
        <title>A chromosome-level genome assembly of the parasitoid wasp, Cotesia glomerata (Hymenoptera: Braconidae).</title>
        <authorList>
            <person name="Pinto B.J."/>
            <person name="Weis J.J."/>
            <person name="Gamble T."/>
            <person name="Ode P.J."/>
            <person name="Paul R."/>
            <person name="Zaspel J.M."/>
        </authorList>
    </citation>
    <scope>NUCLEOTIDE SEQUENCE [LARGE SCALE GENOMIC DNA]</scope>
    <source>
        <strain evidence="2">CgM1</strain>
    </source>
</reference>
<evidence type="ECO:0000313" key="3">
    <source>
        <dbReference type="Proteomes" id="UP000826195"/>
    </source>
</evidence>
<name>A0AAV7I9N0_COTGL</name>
<dbReference type="Proteomes" id="UP000826195">
    <property type="component" value="Unassembled WGS sequence"/>
</dbReference>
<dbReference type="SUPFAM" id="SSF54695">
    <property type="entry name" value="POZ domain"/>
    <property type="match status" value="1"/>
</dbReference>
<comment type="caution">
    <text evidence="2">The sequence shown here is derived from an EMBL/GenBank/DDBJ whole genome shotgun (WGS) entry which is preliminary data.</text>
</comment>
<proteinExistence type="predicted"/>
<evidence type="ECO:0000313" key="2">
    <source>
        <dbReference type="EMBL" id="KAH0546826.1"/>
    </source>
</evidence>
<evidence type="ECO:0000259" key="1">
    <source>
        <dbReference type="Pfam" id="PF00651"/>
    </source>
</evidence>
<dbReference type="EMBL" id="JAHXZJ010002237">
    <property type="protein sequence ID" value="KAH0546826.1"/>
    <property type="molecule type" value="Genomic_DNA"/>
</dbReference>
<gene>
    <name evidence="2" type="ORF">KQX54_015441</name>
</gene>
<dbReference type="Gene3D" id="3.30.710.10">
    <property type="entry name" value="Potassium Channel Kv1.1, Chain A"/>
    <property type="match status" value="2"/>
</dbReference>
<accession>A0AAV7I9N0</accession>
<feature type="domain" description="BTB" evidence="1">
    <location>
        <begin position="5"/>
        <end position="38"/>
    </location>
</feature>
<organism evidence="2 3">
    <name type="scientific">Cotesia glomerata</name>
    <name type="common">Lepidopteran parasitic wasp</name>
    <name type="synonym">Apanteles glomeratus</name>
    <dbReference type="NCBI Taxonomy" id="32391"/>
    <lineage>
        <taxon>Eukaryota</taxon>
        <taxon>Metazoa</taxon>
        <taxon>Ecdysozoa</taxon>
        <taxon>Arthropoda</taxon>
        <taxon>Hexapoda</taxon>
        <taxon>Insecta</taxon>
        <taxon>Pterygota</taxon>
        <taxon>Neoptera</taxon>
        <taxon>Endopterygota</taxon>
        <taxon>Hymenoptera</taxon>
        <taxon>Apocrita</taxon>
        <taxon>Ichneumonoidea</taxon>
        <taxon>Braconidae</taxon>
        <taxon>Microgastrinae</taxon>
        <taxon>Cotesia</taxon>
    </lineage>
</organism>
<sequence>MIEDFKKLFITKEGSDVFITIDDRAFPAHKCILMARSPELLKAAHKYELQGLREICEYSISDNLTIKNATRILLLAERYNAKLLMENLTLWKNPTHHYIYVYSSVNMQLI</sequence>
<dbReference type="InterPro" id="IPR000210">
    <property type="entry name" value="BTB/POZ_dom"/>
</dbReference>
<dbReference type="InterPro" id="IPR011333">
    <property type="entry name" value="SKP1/BTB/POZ_sf"/>
</dbReference>
<keyword evidence="3" id="KW-1185">Reference proteome</keyword>